<keyword evidence="2 4" id="KW-0238">DNA-binding</keyword>
<dbReference type="Pfam" id="PF00486">
    <property type="entry name" value="Trans_reg_C"/>
    <property type="match status" value="1"/>
</dbReference>
<evidence type="ECO:0000256" key="1">
    <source>
        <dbReference type="ARBA" id="ARBA00023015"/>
    </source>
</evidence>
<gene>
    <name evidence="6" type="ORF">JZO67_001570</name>
</gene>
<dbReference type="Gene3D" id="1.10.10.10">
    <property type="entry name" value="Winged helix-like DNA-binding domain superfamily/Winged helix DNA-binding domain"/>
    <property type="match status" value="1"/>
</dbReference>
<comment type="caution">
    <text evidence="6">The sequence shown here is derived from an EMBL/GenBank/DDBJ whole genome shotgun (WGS) entry which is preliminary data.</text>
</comment>
<sequence>MQHVLILTKNTLSEENMVRKLQQLNFETFCSTDLLYRLQQSTALPFLSYFQWVIFSETLCDEEVEQLLRQTKGQPLLTLRITESHPTEEEQVEWKNYGLADWILSEATFTTVREKMNGLQKQLQKEITTGRQILTFPISDSAFGNKGLETLIRSLSKTEKKVFENLIQAYPRSGVLSRKELCEQLWCDGETSSNMSQLSCLINKLKRKFEQHGISGESITTLWGRGYKLSNEFYEYWMQSSQQEEEKVQYSATN</sequence>
<evidence type="ECO:0000256" key="3">
    <source>
        <dbReference type="ARBA" id="ARBA00023163"/>
    </source>
</evidence>
<accession>A0ABV0ELV5</accession>
<dbReference type="InterPro" id="IPR036388">
    <property type="entry name" value="WH-like_DNA-bd_sf"/>
</dbReference>
<dbReference type="EMBL" id="JAFREL020000001">
    <property type="protein sequence ID" value="MEO1769619.1"/>
    <property type="molecule type" value="Genomic_DNA"/>
</dbReference>
<feature type="domain" description="OmpR/PhoB-type" evidence="5">
    <location>
        <begin position="124"/>
        <end position="231"/>
    </location>
</feature>
<evidence type="ECO:0000259" key="5">
    <source>
        <dbReference type="PROSITE" id="PS51755"/>
    </source>
</evidence>
<reference evidence="6 7" key="1">
    <citation type="submission" date="2024-02" db="EMBL/GenBank/DDBJ databases">
        <title>The Genome Sequence of Enterococcus sp. DIV0159.</title>
        <authorList>
            <person name="Earl A."/>
            <person name="Manson A."/>
            <person name="Gilmore M."/>
            <person name="Sanders J."/>
            <person name="Shea T."/>
            <person name="Howe W."/>
            <person name="Livny J."/>
            <person name="Cuomo C."/>
            <person name="Neafsey D."/>
            <person name="Birren B."/>
        </authorList>
    </citation>
    <scope>NUCLEOTIDE SEQUENCE [LARGE SCALE GENOMIC DNA]</scope>
    <source>
        <strain evidence="6 7">665A</strain>
    </source>
</reference>
<keyword evidence="1" id="KW-0805">Transcription regulation</keyword>
<keyword evidence="3" id="KW-0804">Transcription</keyword>
<proteinExistence type="predicted"/>
<dbReference type="Proteomes" id="UP000664357">
    <property type="component" value="Unassembled WGS sequence"/>
</dbReference>
<feature type="DNA-binding region" description="OmpR/PhoB-type" evidence="4">
    <location>
        <begin position="124"/>
        <end position="231"/>
    </location>
</feature>
<protein>
    <recommendedName>
        <fullName evidence="5">OmpR/PhoB-type domain-containing protein</fullName>
    </recommendedName>
</protein>
<dbReference type="InterPro" id="IPR016032">
    <property type="entry name" value="Sig_transdc_resp-reg_C-effctor"/>
</dbReference>
<evidence type="ECO:0000313" key="6">
    <source>
        <dbReference type="EMBL" id="MEO1769619.1"/>
    </source>
</evidence>
<dbReference type="PROSITE" id="PS51755">
    <property type="entry name" value="OMPR_PHOB"/>
    <property type="match status" value="1"/>
</dbReference>
<name>A0ABV0ELV5_9ENTE</name>
<evidence type="ECO:0000256" key="2">
    <source>
        <dbReference type="ARBA" id="ARBA00023125"/>
    </source>
</evidence>
<keyword evidence="7" id="KW-1185">Reference proteome</keyword>
<dbReference type="SMART" id="SM00862">
    <property type="entry name" value="Trans_reg_C"/>
    <property type="match status" value="1"/>
</dbReference>
<dbReference type="InterPro" id="IPR001867">
    <property type="entry name" value="OmpR/PhoB-type_DNA-bd"/>
</dbReference>
<dbReference type="RefSeq" id="WP_207700617.1">
    <property type="nucleotide sequence ID" value="NZ_JAFREL020000001.1"/>
</dbReference>
<evidence type="ECO:0000256" key="4">
    <source>
        <dbReference type="PROSITE-ProRule" id="PRU01091"/>
    </source>
</evidence>
<evidence type="ECO:0000313" key="7">
    <source>
        <dbReference type="Proteomes" id="UP000664357"/>
    </source>
</evidence>
<organism evidence="6 7">
    <name type="scientific">Candidatus Enterococcus ferrettii</name>
    <dbReference type="NCBI Taxonomy" id="2815324"/>
    <lineage>
        <taxon>Bacteria</taxon>
        <taxon>Bacillati</taxon>
        <taxon>Bacillota</taxon>
        <taxon>Bacilli</taxon>
        <taxon>Lactobacillales</taxon>
        <taxon>Enterococcaceae</taxon>
        <taxon>Enterococcus</taxon>
    </lineage>
</organism>
<dbReference type="SUPFAM" id="SSF46894">
    <property type="entry name" value="C-terminal effector domain of the bipartite response regulators"/>
    <property type="match status" value="1"/>
</dbReference>